<name>A0AAX2CNH5_9BACI</name>
<reference evidence="1 2" key="1">
    <citation type="submission" date="2016-08" db="EMBL/GenBank/DDBJ databases">
        <authorList>
            <person name="Loux V."/>
            <person name="Rue O."/>
        </authorList>
    </citation>
    <scope>NUCLEOTIDE SEQUENCE [LARGE SCALE GENOMIC DNA]</scope>
    <source>
        <strain evidence="1 2">AFSSA_08CEB44bac</strain>
    </source>
</reference>
<dbReference type="Proteomes" id="UP000242164">
    <property type="component" value="Unassembled WGS sequence"/>
</dbReference>
<dbReference type="AlphaFoldDB" id="A0AAX2CNH5"/>
<accession>A0AAX2CNH5</accession>
<proteinExistence type="predicted"/>
<gene>
    <name evidence="1" type="ORF">BCB44BAC_04460</name>
</gene>
<organism evidence="1 2">
    <name type="scientific">Bacillus cytotoxicus</name>
    <dbReference type="NCBI Taxonomy" id="580165"/>
    <lineage>
        <taxon>Bacteria</taxon>
        <taxon>Bacillati</taxon>
        <taxon>Bacillota</taxon>
        <taxon>Bacilli</taxon>
        <taxon>Bacillales</taxon>
        <taxon>Bacillaceae</taxon>
        <taxon>Bacillus</taxon>
        <taxon>Bacillus cereus group</taxon>
    </lineage>
</organism>
<protein>
    <submittedName>
        <fullName evidence="1">Uncharacterized protein</fullName>
    </submittedName>
</protein>
<comment type="caution">
    <text evidence="1">The sequence shown here is derived from an EMBL/GenBank/DDBJ whole genome shotgun (WGS) entry which is preliminary data.</text>
</comment>
<evidence type="ECO:0000313" key="1">
    <source>
        <dbReference type="EMBL" id="SCM07690.1"/>
    </source>
</evidence>
<evidence type="ECO:0000313" key="2">
    <source>
        <dbReference type="Proteomes" id="UP000242164"/>
    </source>
</evidence>
<sequence>MVAKERCSICGILWESVMNVA</sequence>
<dbReference type="EMBL" id="FMIK01000064">
    <property type="protein sequence ID" value="SCM07690.1"/>
    <property type="molecule type" value="Genomic_DNA"/>
</dbReference>